<dbReference type="Proteomes" id="UP000198921">
    <property type="component" value="Unassembled WGS sequence"/>
</dbReference>
<proteinExistence type="predicted"/>
<dbReference type="AlphaFoldDB" id="A0A1H3GNZ4"/>
<reference evidence="3" key="1">
    <citation type="submission" date="2016-10" db="EMBL/GenBank/DDBJ databases">
        <authorList>
            <person name="Varghese N."/>
            <person name="Submissions S."/>
        </authorList>
    </citation>
    <scope>NUCLEOTIDE SEQUENCE [LARGE SCALE GENOMIC DNA]</scope>
    <source>
        <strain evidence="3">DSM 45422</strain>
    </source>
</reference>
<sequence>MHTVAEARGMVRYENPSTGQPVDGFGVPEVDDDDVLAVQGLAARVPGRRR</sequence>
<name>A0A1H3GNZ4_9ACTN</name>
<evidence type="ECO:0000313" key="2">
    <source>
        <dbReference type="EMBL" id="SDY05052.1"/>
    </source>
</evidence>
<dbReference type="STRING" id="1137993.SAMN05660209_01953"/>
<protein>
    <submittedName>
        <fullName evidence="2">Uncharacterized protein</fullName>
    </submittedName>
</protein>
<dbReference type="EMBL" id="FNOT01000004">
    <property type="protein sequence ID" value="SDY05052.1"/>
    <property type="molecule type" value="Genomic_DNA"/>
</dbReference>
<gene>
    <name evidence="2" type="ORF">SAMN05660209_01953</name>
</gene>
<keyword evidence="3" id="KW-1185">Reference proteome</keyword>
<evidence type="ECO:0000313" key="3">
    <source>
        <dbReference type="Proteomes" id="UP000198921"/>
    </source>
</evidence>
<accession>A0A1H3GNZ4</accession>
<feature type="region of interest" description="Disordered" evidence="1">
    <location>
        <begin position="1"/>
        <end position="28"/>
    </location>
</feature>
<organism evidence="2 3">
    <name type="scientific">Geodermatophilus africanus</name>
    <dbReference type="NCBI Taxonomy" id="1137993"/>
    <lineage>
        <taxon>Bacteria</taxon>
        <taxon>Bacillati</taxon>
        <taxon>Actinomycetota</taxon>
        <taxon>Actinomycetes</taxon>
        <taxon>Geodermatophilales</taxon>
        <taxon>Geodermatophilaceae</taxon>
        <taxon>Geodermatophilus</taxon>
    </lineage>
</organism>
<evidence type="ECO:0000256" key="1">
    <source>
        <dbReference type="SAM" id="MobiDB-lite"/>
    </source>
</evidence>